<evidence type="ECO:0000256" key="3">
    <source>
        <dbReference type="ARBA" id="ARBA00022989"/>
    </source>
</evidence>
<feature type="region of interest" description="Disordered" evidence="5">
    <location>
        <begin position="668"/>
        <end position="693"/>
    </location>
</feature>
<organism evidence="7 8">
    <name type="scientific">Fibroporia radiculosa</name>
    <dbReference type="NCBI Taxonomy" id="599839"/>
    <lineage>
        <taxon>Eukaryota</taxon>
        <taxon>Fungi</taxon>
        <taxon>Dikarya</taxon>
        <taxon>Basidiomycota</taxon>
        <taxon>Agaricomycotina</taxon>
        <taxon>Agaricomycetes</taxon>
        <taxon>Polyporales</taxon>
        <taxon>Fibroporiaceae</taxon>
        <taxon>Fibroporia</taxon>
    </lineage>
</organism>
<dbReference type="OrthoDB" id="3061923at2759"/>
<feature type="compositionally biased region" description="Basic and acidic residues" evidence="5">
    <location>
        <begin position="243"/>
        <end position="256"/>
    </location>
</feature>
<keyword evidence="8" id="KW-1185">Reference proteome</keyword>
<evidence type="ECO:0000313" key="8">
    <source>
        <dbReference type="Proteomes" id="UP000006352"/>
    </source>
</evidence>
<dbReference type="GO" id="GO:0071944">
    <property type="term" value="C:cell periphery"/>
    <property type="evidence" value="ECO:0007669"/>
    <property type="project" value="UniProtKB-ARBA"/>
</dbReference>
<dbReference type="InParanoid" id="J4HYT6"/>
<reference evidence="7 8" key="1">
    <citation type="journal article" date="2012" name="Appl. Environ. Microbiol.">
        <title>Short-read sequencing for genomic analysis of the brown rot fungus Fibroporia radiculosa.</title>
        <authorList>
            <person name="Tang J.D."/>
            <person name="Perkins A.D."/>
            <person name="Sonstegard T.S."/>
            <person name="Schroeder S.G."/>
            <person name="Burgess S.C."/>
            <person name="Diehl S.V."/>
        </authorList>
    </citation>
    <scope>NUCLEOTIDE SEQUENCE [LARGE SCALE GENOMIC DNA]</scope>
    <source>
        <strain evidence="7 8">TFFH 294</strain>
    </source>
</reference>
<dbReference type="RefSeq" id="XP_012183370.1">
    <property type="nucleotide sequence ID" value="XM_012327980.1"/>
</dbReference>
<feature type="compositionally biased region" description="Polar residues" evidence="5">
    <location>
        <begin position="117"/>
        <end position="129"/>
    </location>
</feature>
<proteinExistence type="predicted"/>
<dbReference type="EMBL" id="HE797141">
    <property type="protein sequence ID" value="CCM04087.1"/>
    <property type="molecule type" value="Genomic_DNA"/>
</dbReference>
<evidence type="ECO:0000256" key="5">
    <source>
        <dbReference type="SAM" id="MobiDB-lite"/>
    </source>
</evidence>
<feature type="compositionally biased region" description="Basic residues" evidence="5">
    <location>
        <begin position="614"/>
        <end position="623"/>
    </location>
</feature>
<feature type="region of interest" description="Disordered" evidence="5">
    <location>
        <begin position="36"/>
        <end position="82"/>
    </location>
</feature>
<feature type="compositionally biased region" description="Low complexity" evidence="5">
    <location>
        <begin position="587"/>
        <end position="597"/>
    </location>
</feature>
<feature type="compositionally biased region" description="Polar residues" evidence="5">
    <location>
        <begin position="54"/>
        <end position="82"/>
    </location>
</feature>
<comment type="subcellular location">
    <subcellularLocation>
        <location evidence="1">Membrane</location>
        <topology evidence="1">Single-pass membrane protein</topology>
    </subcellularLocation>
</comment>
<evidence type="ECO:0000256" key="2">
    <source>
        <dbReference type="ARBA" id="ARBA00022692"/>
    </source>
</evidence>
<dbReference type="STRING" id="599839.J4HYT6"/>
<dbReference type="GO" id="GO:0016020">
    <property type="term" value="C:membrane"/>
    <property type="evidence" value="ECO:0007669"/>
    <property type="project" value="UniProtKB-SubCell"/>
</dbReference>
<feature type="compositionally biased region" description="Low complexity" evidence="5">
    <location>
        <begin position="130"/>
        <end position="184"/>
    </location>
</feature>
<feature type="region of interest" description="Disordered" evidence="5">
    <location>
        <begin position="243"/>
        <end position="263"/>
    </location>
</feature>
<accession>J4HYT6</accession>
<dbReference type="InterPro" id="IPR051694">
    <property type="entry name" value="Immunoregulatory_rcpt-like"/>
</dbReference>
<gene>
    <name evidence="7" type="ORF">FIBRA_06246</name>
</gene>
<dbReference type="Proteomes" id="UP000006352">
    <property type="component" value="Unassembled WGS sequence"/>
</dbReference>
<dbReference type="PANTHER" id="PTHR15549">
    <property type="entry name" value="PAIRED IMMUNOGLOBULIN-LIKE TYPE 2 RECEPTOR"/>
    <property type="match status" value="1"/>
</dbReference>
<name>J4HYT6_9APHY</name>
<dbReference type="GeneID" id="24098998"/>
<keyword evidence="4 6" id="KW-0472">Membrane</keyword>
<feature type="region of interest" description="Disordered" evidence="5">
    <location>
        <begin position="117"/>
        <end position="184"/>
    </location>
</feature>
<keyword evidence="3 6" id="KW-1133">Transmembrane helix</keyword>
<feature type="region of interest" description="Disordered" evidence="5">
    <location>
        <begin position="576"/>
        <end position="634"/>
    </location>
</feature>
<evidence type="ECO:0000256" key="6">
    <source>
        <dbReference type="SAM" id="Phobius"/>
    </source>
</evidence>
<dbReference type="HOGENOM" id="CLU_397416_0_0_1"/>
<evidence type="ECO:0000256" key="4">
    <source>
        <dbReference type="ARBA" id="ARBA00023136"/>
    </source>
</evidence>
<feature type="transmembrane region" description="Helical" evidence="6">
    <location>
        <begin position="198"/>
        <end position="221"/>
    </location>
</feature>
<evidence type="ECO:0000256" key="1">
    <source>
        <dbReference type="ARBA" id="ARBA00004167"/>
    </source>
</evidence>
<keyword evidence="2 6" id="KW-0812">Transmembrane</keyword>
<evidence type="ECO:0000313" key="7">
    <source>
        <dbReference type="EMBL" id="CCM04087.1"/>
    </source>
</evidence>
<protein>
    <submittedName>
        <fullName evidence="7">Uncharacterized protein</fullName>
    </submittedName>
</protein>
<sequence>MLHQANQPRMHKQFLRPRQSFGGDYILADNSLVFGPGGQASIVSPADADGGPNVASQDSDQPTPQDKPSSQPQTISDGSTPGAALTTQAVTDEPSIQETPSPIMSSAEAIVTDGSASTLPLTQTSGTLQPPSVMSPIPSASSSDSFVSTSVSTKPSSSSHTTRVSSLSSSTRSSHPTASASHTSSAFGSASAAHSISFYVGVALGAIAVVGLIIALCGWWFRSRKRTRRRALESTTTWPWEKDDISGVGSSHDHLETGPVASSPFDQWSGERFSRPAFDDGAVLADSHAYSLPPLSMHTADIGGAYPTIQLCSANSSVPDLAPDMGTLQVVNLAPGDISSDEASRTGSLLDVTSVSRVTPSNYGTPYPSTPGERPRFQGLNGSRLSVSWGSLQPRRQLTSLQRTEHPNRISEKDWGPLPYPGDNRSEANGWAASIKSNLVSAFNAVVGGSNEAPQGDSLTTAPSRQARTHCELDDVSPTADILNTLHSDHLGFEDVSLEEDAHDDIGAVHVSFPDEPSDLSEWFSGTFMEEDIPSRPAAAIKSRDHESGIVPHPRIGYLSRTSSVLSSASAEERILYPDPPRLPDISSASEASSAARSSRDRSRKTTIKPSRLTSRKKTRTMRRPAMVTRVSSSLCSVGSDMSRLSSVRSERLTDAEQFARRMLKERRKRVMEMGRKRTRISTRRAQPVFADS</sequence>
<dbReference type="AlphaFoldDB" id="J4HYT6"/>